<dbReference type="EMBL" id="MVHS01000050">
    <property type="protein sequence ID" value="ORA66576.1"/>
    <property type="molecule type" value="Genomic_DNA"/>
</dbReference>
<protein>
    <submittedName>
        <fullName evidence="2">Amidohydrolase</fullName>
    </submittedName>
</protein>
<dbReference type="InterPro" id="IPR011059">
    <property type="entry name" value="Metal-dep_hydrolase_composite"/>
</dbReference>
<dbReference type="InterPro" id="IPR032466">
    <property type="entry name" value="Metal_Hydrolase"/>
</dbReference>
<organism evidence="2 3">
    <name type="scientific">Mycolicibacterium insubricum</name>
    <dbReference type="NCBI Taxonomy" id="444597"/>
    <lineage>
        <taxon>Bacteria</taxon>
        <taxon>Bacillati</taxon>
        <taxon>Actinomycetota</taxon>
        <taxon>Actinomycetes</taxon>
        <taxon>Mycobacteriales</taxon>
        <taxon>Mycobacteriaceae</taxon>
        <taxon>Mycolicibacterium</taxon>
    </lineage>
</organism>
<dbReference type="Proteomes" id="UP000192801">
    <property type="component" value="Unassembled WGS sequence"/>
</dbReference>
<dbReference type="SUPFAM" id="SSF51556">
    <property type="entry name" value="Metallo-dependent hydrolases"/>
    <property type="match status" value="1"/>
</dbReference>
<feature type="domain" description="Amidohydrolase-related" evidence="1">
    <location>
        <begin position="56"/>
        <end position="411"/>
    </location>
</feature>
<dbReference type="PANTHER" id="PTHR43135:SF3">
    <property type="entry name" value="ALPHA-D-RIBOSE 1-METHYLPHOSPHONATE 5-TRIPHOSPHATE DIPHOSPHATASE"/>
    <property type="match status" value="1"/>
</dbReference>
<sequence>MTEPVTVLKAARWADVVTGEIHAPAVVVVTGNVITAVNPAQPPAEATVIDLGDVTLLPGLMDMELNLLSGGPGNPDGLPTPMHGVQDDPAYRTLRGAVNARTTLEAGFTTVRNLGLMVKTGGYLLDVALQRAIDAGWHVGPRIYPAGHAITPYGGHLDPTVFQRLAPGIMPLSVAEGIANGVPDVIAAVRYQIRHGAKLIKVSASGGVMSHSTAPGAQQFSDAELAAIADEAHRAGVKVAAHAVGDAAVRACIRAGIDCIEHGFLATEDTLAMMVEHDTFLVSTTYLTDAMAIDRIAPELRKKALEVFPRAKTMLPKAIDMGVRIACGTDAPAIPHGQNAKELCALVERGMTPMQAIRAATVTAAELVDAADELGQLATGYLADIIAVPGDPSVDIGRTLDVRFVMKDGQVYKQS</sequence>
<reference evidence="2 3" key="1">
    <citation type="submission" date="2016-12" db="EMBL/GenBank/DDBJ databases">
        <title>The new phylogeny of genus Mycobacterium.</title>
        <authorList>
            <person name="Tortoli E."/>
            <person name="Trovato A."/>
            <person name="Cirillo D.M."/>
        </authorList>
    </citation>
    <scope>NUCLEOTIDE SEQUENCE [LARGE SCALE GENOMIC DNA]</scope>
    <source>
        <strain evidence="2 3">DSM 45130</strain>
    </source>
</reference>
<accession>A0A1X0D2D0</accession>
<dbReference type="InterPro" id="IPR057744">
    <property type="entry name" value="OTAase-like"/>
</dbReference>
<evidence type="ECO:0000313" key="3">
    <source>
        <dbReference type="Proteomes" id="UP000192801"/>
    </source>
</evidence>
<comment type="caution">
    <text evidence="2">The sequence shown here is derived from an EMBL/GenBank/DDBJ whole genome shotgun (WGS) entry which is preliminary data.</text>
</comment>
<dbReference type="OrthoDB" id="3514520at2"/>
<dbReference type="RefSeq" id="WP_083032639.1">
    <property type="nucleotide sequence ID" value="NZ_MVHS01000050.1"/>
</dbReference>
<dbReference type="CDD" id="cd01299">
    <property type="entry name" value="Met_dep_hydrolase_A"/>
    <property type="match status" value="1"/>
</dbReference>
<dbReference type="Pfam" id="PF01979">
    <property type="entry name" value="Amidohydro_1"/>
    <property type="match status" value="1"/>
</dbReference>
<dbReference type="InterPro" id="IPR051781">
    <property type="entry name" value="Metallo-dep_Hydrolase"/>
</dbReference>
<dbReference type="SUPFAM" id="SSF51338">
    <property type="entry name" value="Composite domain of metallo-dependent hydrolases"/>
    <property type="match status" value="1"/>
</dbReference>
<dbReference type="GO" id="GO:0016810">
    <property type="term" value="F:hydrolase activity, acting on carbon-nitrogen (but not peptide) bonds"/>
    <property type="evidence" value="ECO:0007669"/>
    <property type="project" value="InterPro"/>
</dbReference>
<name>A0A1X0D2D0_9MYCO</name>
<dbReference type="PANTHER" id="PTHR43135">
    <property type="entry name" value="ALPHA-D-RIBOSE 1-METHYLPHOSPHONATE 5-TRIPHOSPHATE DIPHOSPHATASE"/>
    <property type="match status" value="1"/>
</dbReference>
<dbReference type="Gene3D" id="3.20.20.140">
    <property type="entry name" value="Metal-dependent hydrolases"/>
    <property type="match status" value="1"/>
</dbReference>
<dbReference type="InterPro" id="IPR006680">
    <property type="entry name" value="Amidohydro-rel"/>
</dbReference>
<proteinExistence type="predicted"/>
<keyword evidence="3" id="KW-1185">Reference proteome</keyword>
<dbReference type="STRING" id="444597.BST26_17080"/>
<evidence type="ECO:0000313" key="2">
    <source>
        <dbReference type="EMBL" id="ORA66576.1"/>
    </source>
</evidence>
<gene>
    <name evidence="2" type="ORF">BST26_17080</name>
</gene>
<dbReference type="Gene3D" id="2.30.40.10">
    <property type="entry name" value="Urease, subunit C, domain 1"/>
    <property type="match status" value="1"/>
</dbReference>
<evidence type="ECO:0000259" key="1">
    <source>
        <dbReference type="Pfam" id="PF01979"/>
    </source>
</evidence>
<keyword evidence="2" id="KW-0378">Hydrolase</keyword>
<dbReference type="AlphaFoldDB" id="A0A1X0D2D0"/>